<proteinExistence type="predicted"/>
<dbReference type="EMBL" id="OZ075144">
    <property type="protein sequence ID" value="CAL5044852.1"/>
    <property type="molecule type" value="Genomic_DNA"/>
</dbReference>
<protein>
    <submittedName>
        <fullName evidence="2">Uncharacterized protein</fullName>
    </submittedName>
</protein>
<gene>
    <name evidence="2" type="ORF">URODEC1_LOCUS83989</name>
    <name evidence="3" type="ORF">URODEC1_LOCUS88507</name>
</gene>
<accession>A0ABC9DD49</accession>
<reference evidence="4" key="1">
    <citation type="submission" date="2024-06" db="EMBL/GenBank/DDBJ databases">
        <authorList>
            <person name="Ryan C."/>
        </authorList>
    </citation>
    <scope>NUCLEOTIDE SEQUENCE [LARGE SCALE GENOMIC DNA]</scope>
</reference>
<evidence type="ECO:0000313" key="4">
    <source>
        <dbReference type="Proteomes" id="UP001497457"/>
    </source>
</evidence>
<organism evidence="2 4">
    <name type="scientific">Urochloa decumbens</name>
    <dbReference type="NCBI Taxonomy" id="240449"/>
    <lineage>
        <taxon>Eukaryota</taxon>
        <taxon>Viridiplantae</taxon>
        <taxon>Streptophyta</taxon>
        <taxon>Embryophyta</taxon>
        <taxon>Tracheophyta</taxon>
        <taxon>Spermatophyta</taxon>
        <taxon>Magnoliopsida</taxon>
        <taxon>Liliopsida</taxon>
        <taxon>Poales</taxon>
        <taxon>Poaceae</taxon>
        <taxon>PACMAD clade</taxon>
        <taxon>Panicoideae</taxon>
        <taxon>Panicodae</taxon>
        <taxon>Paniceae</taxon>
        <taxon>Melinidinae</taxon>
        <taxon>Urochloa</taxon>
    </lineage>
</organism>
<evidence type="ECO:0000313" key="3">
    <source>
        <dbReference type="EMBL" id="CAL5044852.1"/>
    </source>
</evidence>
<dbReference type="PANTHER" id="PTHR37728">
    <property type="entry name" value="BNAA04G26730D PROTEIN"/>
    <property type="match status" value="1"/>
</dbReference>
<feature type="region of interest" description="Disordered" evidence="1">
    <location>
        <begin position="23"/>
        <end position="142"/>
    </location>
</feature>
<name>A0ABC9DD49_9POAL</name>
<dbReference type="PANTHER" id="PTHR37728:SF1">
    <property type="entry name" value="OS06G0132300 PROTEIN"/>
    <property type="match status" value="1"/>
</dbReference>
<keyword evidence="4" id="KW-1185">Reference proteome</keyword>
<dbReference type="Proteomes" id="UP001497457">
    <property type="component" value="Chromosome 34rd"/>
</dbReference>
<feature type="compositionally biased region" description="Basic residues" evidence="1">
    <location>
        <begin position="118"/>
        <end position="130"/>
    </location>
</feature>
<sequence>MIHPMFPAAHCFVPLHHPQPHATIPCRRAPPPTTVSAKPRRWTRGGPRRDGSWDDDGGGSSDSDVDNGFFGQEQDDDEPEREESAPGRPAPPVPEGGQLRGSDVLRALQRAAAAKAAARTKKDKKPVVRRQGKEKSEGGDVEVGEVRPVVIKPEWAARIRELELRVQQLADKYHHDQ</sequence>
<dbReference type="EMBL" id="OZ075143">
    <property type="protein sequence ID" value="CAL5036508.1"/>
    <property type="molecule type" value="Genomic_DNA"/>
</dbReference>
<dbReference type="Proteomes" id="UP001497457">
    <property type="component" value="Chromosome 33rd"/>
</dbReference>
<feature type="compositionally biased region" description="Low complexity" evidence="1">
    <location>
        <begin position="106"/>
        <end position="117"/>
    </location>
</feature>
<dbReference type="AlphaFoldDB" id="A0ABC9DD49"/>
<evidence type="ECO:0000313" key="2">
    <source>
        <dbReference type="EMBL" id="CAL5036508.1"/>
    </source>
</evidence>
<evidence type="ECO:0000256" key="1">
    <source>
        <dbReference type="SAM" id="MobiDB-lite"/>
    </source>
</evidence>
<reference evidence="2 4" key="2">
    <citation type="submission" date="2024-10" db="EMBL/GenBank/DDBJ databases">
        <authorList>
            <person name="Ryan C."/>
        </authorList>
    </citation>
    <scope>NUCLEOTIDE SEQUENCE [LARGE SCALE GENOMIC DNA]</scope>
</reference>